<evidence type="ECO:0000313" key="3">
    <source>
        <dbReference type="Proteomes" id="UP001152747"/>
    </source>
</evidence>
<comment type="caution">
    <text evidence="2">The sequence shown here is derived from an EMBL/GenBank/DDBJ whole genome shotgun (WGS) entry which is preliminary data.</text>
</comment>
<name>A0A9P1J3P0_9PELO</name>
<sequence>METEALSTERERAVGLSLTRARVPSVQRMTVDDDQNIPSKMPAAGNYENSE</sequence>
<gene>
    <name evidence="2" type="ORF">CAMP_LOCUS18970</name>
</gene>
<keyword evidence="3" id="KW-1185">Reference proteome</keyword>
<proteinExistence type="predicted"/>
<protein>
    <submittedName>
        <fullName evidence="2">Uncharacterized protein</fullName>
    </submittedName>
</protein>
<feature type="region of interest" description="Disordered" evidence="1">
    <location>
        <begin position="28"/>
        <end position="51"/>
    </location>
</feature>
<dbReference type="EMBL" id="CANHGI010000006">
    <property type="protein sequence ID" value="CAI5456333.1"/>
    <property type="molecule type" value="Genomic_DNA"/>
</dbReference>
<accession>A0A9P1J3P0</accession>
<dbReference type="AlphaFoldDB" id="A0A9P1J3P0"/>
<feature type="non-terminal residue" evidence="2">
    <location>
        <position position="1"/>
    </location>
</feature>
<reference evidence="2" key="1">
    <citation type="submission" date="2022-11" db="EMBL/GenBank/DDBJ databases">
        <authorList>
            <person name="Kikuchi T."/>
        </authorList>
    </citation>
    <scope>NUCLEOTIDE SEQUENCE</scope>
    <source>
        <strain evidence="2">PS1010</strain>
    </source>
</reference>
<dbReference type="Proteomes" id="UP001152747">
    <property type="component" value="Unassembled WGS sequence"/>
</dbReference>
<organism evidence="2 3">
    <name type="scientific">Caenorhabditis angaria</name>
    <dbReference type="NCBI Taxonomy" id="860376"/>
    <lineage>
        <taxon>Eukaryota</taxon>
        <taxon>Metazoa</taxon>
        <taxon>Ecdysozoa</taxon>
        <taxon>Nematoda</taxon>
        <taxon>Chromadorea</taxon>
        <taxon>Rhabditida</taxon>
        <taxon>Rhabditina</taxon>
        <taxon>Rhabditomorpha</taxon>
        <taxon>Rhabditoidea</taxon>
        <taxon>Rhabditidae</taxon>
        <taxon>Peloderinae</taxon>
        <taxon>Caenorhabditis</taxon>
    </lineage>
</organism>
<evidence type="ECO:0000313" key="2">
    <source>
        <dbReference type="EMBL" id="CAI5456333.1"/>
    </source>
</evidence>
<evidence type="ECO:0000256" key="1">
    <source>
        <dbReference type="SAM" id="MobiDB-lite"/>
    </source>
</evidence>